<dbReference type="PANTHER" id="PTHR34825">
    <property type="entry name" value="CONSERVED PROTEIN, WITH A WEAK D-GALACTARATE DEHYDRATASE/ALTRONATE HYDROLASE DOMAIN"/>
    <property type="match status" value="1"/>
</dbReference>
<accession>A0A9D1MBM4</accession>
<evidence type="ECO:0000313" key="2">
    <source>
        <dbReference type="EMBL" id="HIU57508.1"/>
    </source>
</evidence>
<dbReference type="Pfam" id="PF09820">
    <property type="entry name" value="AAA-ATPase_like"/>
    <property type="match status" value="1"/>
</dbReference>
<protein>
    <submittedName>
        <fullName evidence="2">AAA family ATPase</fullName>
    </submittedName>
</protein>
<dbReference type="InterPro" id="IPR018631">
    <property type="entry name" value="AAA-ATPase-like_dom"/>
</dbReference>
<reference evidence="2" key="2">
    <citation type="journal article" date="2021" name="PeerJ">
        <title>Extensive microbial diversity within the chicken gut microbiome revealed by metagenomics and culture.</title>
        <authorList>
            <person name="Gilroy R."/>
            <person name="Ravi A."/>
            <person name="Getino M."/>
            <person name="Pursley I."/>
            <person name="Horton D.L."/>
            <person name="Alikhan N.F."/>
            <person name="Baker D."/>
            <person name="Gharbi K."/>
            <person name="Hall N."/>
            <person name="Watson M."/>
            <person name="Adriaenssens E.M."/>
            <person name="Foster-Nyarko E."/>
            <person name="Jarju S."/>
            <person name="Secka A."/>
            <person name="Antonio M."/>
            <person name="Oren A."/>
            <person name="Chaudhuri R.R."/>
            <person name="La Ragione R."/>
            <person name="Hildebrand F."/>
            <person name="Pallen M.J."/>
        </authorList>
    </citation>
    <scope>NUCLEOTIDE SEQUENCE</scope>
    <source>
        <strain evidence="2">USAMLcec3-3695</strain>
    </source>
</reference>
<sequence length="162" mass="19035">MFRRKRIPIGYEDFKQIIDGNFYYVDKTMLIYELLNDGGQNNLITRPRRFGKTLNFSMLKYFFDITEKDNAYLFDGLKISEHYDEAAEYRNTHPVIMLSLKCGKQGSYEEALDSLCNEIQGQFIKYEFIADSGRLNAQDNEKFKAVMCSGEHSERLFKESIK</sequence>
<feature type="domain" description="AAA-ATPase-like" evidence="1">
    <location>
        <begin position="8"/>
        <end position="145"/>
    </location>
</feature>
<dbReference type="AlphaFoldDB" id="A0A9D1MBM4"/>
<gene>
    <name evidence="2" type="ORF">IAA61_06815</name>
</gene>
<name>A0A9D1MBM4_9FIRM</name>
<reference evidence="2" key="1">
    <citation type="submission" date="2020-10" db="EMBL/GenBank/DDBJ databases">
        <authorList>
            <person name="Gilroy R."/>
        </authorList>
    </citation>
    <scope>NUCLEOTIDE SEQUENCE</scope>
    <source>
        <strain evidence="2">USAMLcec3-3695</strain>
    </source>
</reference>
<proteinExistence type="predicted"/>
<dbReference type="Proteomes" id="UP000824109">
    <property type="component" value="Unassembled WGS sequence"/>
</dbReference>
<organism evidence="2 3">
    <name type="scientific">Candidatus Ornithomonoglobus merdipullorum</name>
    <dbReference type="NCBI Taxonomy" id="2840895"/>
    <lineage>
        <taxon>Bacteria</taxon>
        <taxon>Bacillati</taxon>
        <taxon>Bacillota</taxon>
        <taxon>Clostridia</taxon>
        <taxon>Candidatus Ornithomonoglobus</taxon>
    </lineage>
</organism>
<dbReference type="PANTHER" id="PTHR34825:SF1">
    <property type="entry name" value="AAA-ATPASE-LIKE DOMAIN-CONTAINING PROTEIN"/>
    <property type="match status" value="1"/>
</dbReference>
<comment type="caution">
    <text evidence="2">The sequence shown here is derived from an EMBL/GenBank/DDBJ whole genome shotgun (WGS) entry which is preliminary data.</text>
</comment>
<evidence type="ECO:0000259" key="1">
    <source>
        <dbReference type="Pfam" id="PF09820"/>
    </source>
</evidence>
<evidence type="ECO:0000313" key="3">
    <source>
        <dbReference type="Proteomes" id="UP000824109"/>
    </source>
</evidence>
<feature type="non-terminal residue" evidence="2">
    <location>
        <position position="162"/>
    </location>
</feature>
<dbReference type="EMBL" id="DVNB01000071">
    <property type="protein sequence ID" value="HIU57508.1"/>
    <property type="molecule type" value="Genomic_DNA"/>
</dbReference>